<accession>A0ABW1BEC9</accession>
<dbReference type="Proteomes" id="UP001596112">
    <property type="component" value="Unassembled WGS sequence"/>
</dbReference>
<organism evidence="3 4">
    <name type="scientific">Streptomyces heilongjiangensis</name>
    <dbReference type="NCBI Taxonomy" id="945052"/>
    <lineage>
        <taxon>Bacteria</taxon>
        <taxon>Bacillati</taxon>
        <taxon>Actinomycetota</taxon>
        <taxon>Actinomycetes</taxon>
        <taxon>Kitasatosporales</taxon>
        <taxon>Streptomycetaceae</taxon>
        <taxon>Streptomyces</taxon>
    </lineage>
</organism>
<keyword evidence="2" id="KW-1133">Transmembrane helix</keyword>
<name>A0ABW1BEC9_9ACTN</name>
<evidence type="ECO:0008006" key="5">
    <source>
        <dbReference type="Google" id="ProtNLM"/>
    </source>
</evidence>
<reference evidence="4" key="1">
    <citation type="journal article" date="2019" name="Int. J. Syst. Evol. Microbiol.">
        <title>The Global Catalogue of Microorganisms (GCM) 10K type strain sequencing project: providing services to taxonomists for standard genome sequencing and annotation.</title>
        <authorList>
            <consortium name="The Broad Institute Genomics Platform"/>
            <consortium name="The Broad Institute Genome Sequencing Center for Infectious Disease"/>
            <person name="Wu L."/>
            <person name="Ma J."/>
        </authorList>
    </citation>
    <scope>NUCLEOTIDE SEQUENCE [LARGE SCALE GENOMIC DNA]</scope>
    <source>
        <strain evidence="4">JCM 9918</strain>
    </source>
</reference>
<dbReference type="RefSeq" id="WP_272168304.1">
    <property type="nucleotide sequence ID" value="NZ_JAQOSL010000003.1"/>
</dbReference>
<evidence type="ECO:0000256" key="2">
    <source>
        <dbReference type="SAM" id="Phobius"/>
    </source>
</evidence>
<proteinExistence type="predicted"/>
<evidence type="ECO:0000256" key="1">
    <source>
        <dbReference type="SAM" id="MobiDB-lite"/>
    </source>
</evidence>
<keyword evidence="2" id="KW-0812">Transmembrane</keyword>
<evidence type="ECO:0000313" key="4">
    <source>
        <dbReference type="Proteomes" id="UP001596112"/>
    </source>
</evidence>
<feature type="region of interest" description="Disordered" evidence="1">
    <location>
        <begin position="35"/>
        <end position="113"/>
    </location>
</feature>
<gene>
    <name evidence="3" type="ORF">ACFQGO_28675</name>
</gene>
<sequence length="147" mass="14658">MVARLRLCSSLVTGLVLVTGLLMVPVAGTAPSVHAAVEPDPASSWAGSRAGEGRERPGRPDAGLTDPEDPYGASEEPTGAPDDPAGTTTATPEPSQDAALPVASPADRADAEAPEGPVLEALALGGGLMLMGIGLGLAFVGLRIRRG</sequence>
<keyword evidence="2" id="KW-0472">Membrane</keyword>
<comment type="caution">
    <text evidence="3">The sequence shown here is derived from an EMBL/GenBank/DDBJ whole genome shotgun (WGS) entry which is preliminary data.</text>
</comment>
<feature type="transmembrane region" description="Helical" evidence="2">
    <location>
        <begin position="121"/>
        <end position="142"/>
    </location>
</feature>
<protein>
    <recommendedName>
        <fullName evidence="5">Gram-positive cocci surface proteins LPxTG domain-containing protein</fullName>
    </recommendedName>
</protein>
<feature type="compositionally biased region" description="Low complexity" evidence="1">
    <location>
        <begin position="77"/>
        <end position="92"/>
    </location>
</feature>
<keyword evidence="4" id="KW-1185">Reference proteome</keyword>
<evidence type="ECO:0000313" key="3">
    <source>
        <dbReference type="EMBL" id="MFC5811432.1"/>
    </source>
</evidence>
<dbReference type="EMBL" id="JBHSNZ010000024">
    <property type="protein sequence ID" value="MFC5811432.1"/>
    <property type="molecule type" value="Genomic_DNA"/>
</dbReference>